<evidence type="ECO:0000313" key="2">
    <source>
        <dbReference type="Proteomes" id="UP001057375"/>
    </source>
</evidence>
<dbReference type="EMBL" id="BQXS01003072">
    <property type="protein sequence ID" value="GKT33671.1"/>
    <property type="molecule type" value="Genomic_DNA"/>
</dbReference>
<gene>
    <name evidence="1" type="ORF">ADUPG1_002585</name>
</gene>
<protein>
    <recommendedName>
        <fullName evidence="3">Reverse transcriptase domain-containing protein</fullName>
    </recommendedName>
</protein>
<accession>A0ABQ5KMD8</accession>
<keyword evidence="2" id="KW-1185">Reference proteome</keyword>
<sequence length="284" mass="31727">MKLYNVSVDDIIQEVCCNFDSISVEIDGHSLTLPPVVFYADDMTLMTQSDNITEIFEVDFVRSRLRARLLDVKPSKCLFFSNREDDSTPMIDDTPITRVDSLYFLGYLLTREKEPLNTVDDKVHKVIDDLKTLSGRISPNHIFRALRSVLLPRLTHLLRAQQWMPDRMEALDKELCASIRNTLSIDESIDDSILSLPPDMGGLGLPLLQPTRPSLMSGAASVLLHSDMLRNLLLSLIYHNDNCGPAVIPLLQEIHDACIALFKVADNTLLQAGDTLVSSGSGFI</sequence>
<evidence type="ECO:0008006" key="3">
    <source>
        <dbReference type="Google" id="ProtNLM"/>
    </source>
</evidence>
<feature type="non-terminal residue" evidence="1">
    <location>
        <position position="284"/>
    </location>
</feature>
<reference evidence="1" key="1">
    <citation type="submission" date="2022-03" db="EMBL/GenBank/DDBJ databases">
        <title>Draft genome sequence of Aduncisulcus paluster, a free-living microaerophilic Fornicata.</title>
        <authorList>
            <person name="Yuyama I."/>
            <person name="Kume K."/>
            <person name="Tamura T."/>
            <person name="Inagaki Y."/>
            <person name="Hashimoto T."/>
        </authorList>
    </citation>
    <scope>NUCLEOTIDE SEQUENCE</scope>
    <source>
        <strain evidence="1">NY0171</strain>
    </source>
</reference>
<dbReference type="Proteomes" id="UP001057375">
    <property type="component" value="Unassembled WGS sequence"/>
</dbReference>
<organism evidence="1 2">
    <name type="scientific">Aduncisulcus paluster</name>
    <dbReference type="NCBI Taxonomy" id="2918883"/>
    <lineage>
        <taxon>Eukaryota</taxon>
        <taxon>Metamonada</taxon>
        <taxon>Carpediemonas-like organisms</taxon>
        <taxon>Aduncisulcus</taxon>
    </lineage>
</organism>
<evidence type="ECO:0000313" key="1">
    <source>
        <dbReference type="EMBL" id="GKT33671.1"/>
    </source>
</evidence>
<proteinExistence type="predicted"/>
<name>A0ABQ5KMD8_9EUKA</name>
<comment type="caution">
    <text evidence="1">The sequence shown here is derived from an EMBL/GenBank/DDBJ whole genome shotgun (WGS) entry which is preliminary data.</text>
</comment>